<gene>
    <name evidence="4" type="primary">Aste57867_9180</name>
    <name evidence="3" type="ORF">As57867_009144</name>
    <name evidence="4" type="ORF">ASTE57867_9180</name>
</gene>
<sequence>MSSTSLLRETASQMAKTKKPLSDLNQIRQAIKALQKDASEQLTLELESQATFAYFSTQLGALKKAFETLSDVLMAEVESVRKDANRRLVALEGEIERQREQAGAASRELDTVKRSWDVWNLKERDWAKDNEILKASHAHNIEWMQALQRDVMETKDRMHELRHDHTTRAKIIADEAAGLRVQWQKQAEGIGEQLHKFEATAALHSRDMRTQAQQRVDDLHMMEQALSSVQSQQMRLTSVLEEGFHHAQVEVNGVARKTDEIVVKWTSVHNQVDALRTKLFQLEREQSQRMESVSAMFTVFADAMNIKV</sequence>
<evidence type="ECO:0000256" key="2">
    <source>
        <dbReference type="SAM" id="MobiDB-lite"/>
    </source>
</evidence>
<organism evidence="4 5">
    <name type="scientific">Aphanomyces stellatus</name>
    <dbReference type="NCBI Taxonomy" id="120398"/>
    <lineage>
        <taxon>Eukaryota</taxon>
        <taxon>Sar</taxon>
        <taxon>Stramenopiles</taxon>
        <taxon>Oomycota</taxon>
        <taxon>Saprolegniomycetes</taxon>
        <taxon>Saprolegniales</taxon>
        <taxon>Verrucalvaceae</taxon>
        <taxon>Aphanomyces</taxon>
    </lineage>
</organism>
<dbReference type="OrthoDB" id="198185at2759"/>
<keyword evidence="5" id="KW-1185">Reference proteome</keyword>
<keyword evidence="1" id="KW-0175">Coiled coil</keyword>
<evidence type="ECO:0000313" key="3">
    <source>
        <dbReference type="EMBL" id="KAF0700302.1"/>
    </source>
</evidence>
<dbReference type="EMBL" id="VJMH01005129">
    <property type="protein sequence ID" value="KAF0700302.1"/>
    <property type="molecule type" value="Genomic_DNA"/>
</dbReference>
<dbReference type="AlphaFoldDB" id="A0A485KMD0"/>
<dbReference type="EMBL" id="CAADRA010005150">
    <property type="protein sequence ID" value="VFT86064.1"/>
    <property type="molecule type" value="Genomic_DNA"/>
</dbReference>
<feature type="coiled-coil region" evidence="1">
    <location>
        <begin position="74"/>
        <end position="115"/>
    </location>
</feature>
<proteinExistence type="predicted"/>
<evidence type="ECO:0000313" key="4">
    <source>
        <dbReference type="EMBL" id="VFT86064.1"/>
    </source>
</evidence>
<name>A0A485KMD0_9STRA</name>
<evidence type="ECO:0000313" key="5">
    <source>
        <dbReference type="Proteomes" id="UP000332933"/>
    </source>
</evidence>
<dbReference type="Proteomes" id="UP000332933">
    <property type="component" value="Unassembled WGS sequence"/>
</dbReference>
<feature type="region of interest" description="Disordered" evidence="2">
    <location>
        <begin position="1"/>
        <end position="20"/>
    </location>
</feature>
<reference evidence="4 5" key="1">
    <citation type="submission" date="2019-03" db="EMBL/GenBank/DDBJ databases">
        <authorList>
            <person name="Gaulin E."/>
            <person name="Dumas B."/>
        </authorList>
    </citation>
    <scope>NUCLEOTIDE SEQUENCE [LARGE SCALE GENOMIC DNA]</scope>
    <source>
        <strain evidence="4">CBS 568.67</strain>
    </source>
</reference>
<accession>A0A485KMD0</accession>
<feature type="compositionally biased region" description="Polar residues" evidence="2">
    <location>
        <begin position="1"/>
        <end position="15"/>
    </location>
</feature>
<reference evidence="3" key="2">
    <citation type="submission" date="2019-06" db="EMBL/GenBank/DDBJ databases">
        <title>Genomics analysis of Aphanomyces spp. identifies a new class of oomycete effector associated with host adaptation.</title>
        <authorList>
            <person name="Gaulin E."/>
        </authorList>
    </citation>
    <scope>NUCLEOTIDE SEQUENCE</scope>
    <source>
        <strain evidence="3">CBS 578.67</strain>
    </source>
</reference>
<evidence type="ECO:0000256" key="1">
    <source>
        <dbReference type="SAM" id="Coils"/>
    </source>
</evidence>
<protein>
    <submittedName>
        <fullName evidence="4">Aste57867_9180 protein</fullName>
    </submittedName>
</protein>